<dbReference type="GO" id="GO:0018836">
    <property type="term" value="F:alkylmercury lyase activity"/>
    <property type="evidence" value="ECO:0007669"/>
    <property type="project" value="InterPro"/>
</dbReference>
<protein>
    <submittedName>
        <fullName evidence="1">Uncharacterized protein</fullName>
    </submittedName>
</protein>
<dbReference type="Pfam" id="PF03243">
    <property type="entry name" value="MerB"/>
    <property type="match status" value="1"/>
</dbReference>
<evidence type="ECO:0000313" key="2">
    <source>
        <dbReference type="Proteomes" id="UP000249915"/>
    </source>
</evidence>
<proteinExistence type="predicted"/>
<dbReference type="InterPro" id="IPR004927">
    <property type="entry name" value="MerB"/>
</dbReference>
<dbReference type="OrthoDB" id="7185309at2"/>
<name>A0A2V4BNB2_9PSEU</name>
<sequence>MELRILHVPDCPNVELLRQRLRQAADDAAIGVTTRVVTDLIDAEKEGMTGSPTLLVDGADPFAEPGSAPSLSCRLYRDAEGRASGAPSVAALRQVVAGTSSAEGACCAAGADTDDAASALRGVRARAAPADPAERAVHQLILRSFAAHGVAPGRSTLATAAAPSGDRIDDVLARLHERDVIRTDRHGRIRAAYPFSAVPTRHRVRLEGGPEVSAMCMIDALGMPFMLGVDATIATVAPDTHEPITVTVTDGHVACDPARTVVFVGTENAAGPSADVCCDHLNAFPHPDAARAWAAAHPGVAGDILDIHGAARLGAHIFGGLLDPDPGTAAGAGP</sequence>
<dbReference type="EMBL" id="MASW01000001">
    <property type="protein sequence ID" value="PXY32123.1"/>
    <property type="molecule type" value="Genomic_DNA"/>
</dbReference>
<dbReference type="RefSeq" id="WP_112280165.1">
    <property type="nucleotide sequence ID" value="NZ_MASW01000001.1"/>
</dbReference>
<dbReference type="SUPFAM" id="SSF160387">
    <property type="entry name" value="NosL/MerB-like"/>
    <property type="match status" value="1"/>
</dbReference>
<gene>
    <name evidence="1" type="ORF">BAY60_07445</name>
</gene>
<comment type="caution">
    <text evidence="1">The sequence shown here is derived from an EMBL/GenBank/DDBJ whole genome shotgun (WGS) entry which is preliminary data.</text>
</comment>
<keyword evidence="2" id="KW-1185">Reference proteome</keyword>
<dbReference type="Gene3D" id="3.30.450.410">
    <property type="match status" value="1"/>
</dbReference>
<accession>A0A2V4BNB2</accession>
<dbReference type="InterPro" id="IPR053717">
    <property type="entry name" value="MerB_lyase_sf"/>
</dbReference>
<dbReference type="AlphaFoldDB" id="A0A2V4BNB2"/>
<dbReference type="Proteomes" id="UP000249915">
    <property type="component" value="Unassembled WGS sequence"/>
</dbReference>
<evidence type="ECO:0000313" key="1">
    <source>
        <dbReference type="EMBL" id="PXY32123.1"/>
    </source>
</evidence>
<reference evidence="1 2" key="1">
    <citation type="submission" date="2016-07" db="EMBL/GenBank/DDBJ databases">
        <title>Draft genome sequence of Prauserella muralis DSM 45305, isolated from a mould-covered wall in an indoor environment.</title>
        <authorList>
            <person name="Ruckert C."/>
            <person name="Albersmeier A."/>
            <person name="Jiang C.-L."/>
            <person name="Jiang Y."/>
            <person name="Kalinowski J."/>
            <person name="Schneider O."/>
            <person name="Winkler A."/>
            <person name="Zotchev S.B."/>
        </authorList>
    </citation>
    <scope>NUCLEOTIDE SEQUENCE [LARGE SCALE GENOMIC DNA]</scope>
    <source>
        <strain evidence="1 2">DSM 45305</strain>
    </source>
</reference>
<organism evidence="1 2">
    <name type="scientific">Prauserella muralis</name>
    <dbReference type="NCBI Taxonomy" id="588067"/>
    <lineage>
        <taxon>Bacteria</taxon>
        <taxon>Bacillati</taxon>
        <taxon>Actinomycetota</taxon>
        <taxon>Actinomycetes</taxon>
        <taxon>Pseudonocardiales</taxon>
        <taxon>Pseudonocardiaceae</taxon>
        <taxon>Prauserella</taxon>
    </lineage>
</organism>